<dbReference type="EMBL" id="CP050964">
    <property type="protein sequence ID" value="QIX93482.1"/>
    <property type="molecule type" value="Genomic_DNA"/>
</dbReference>
<dbReference type="Pfam" id="PF08901">
    <property type="entry name" value="DUF1847"/>
    <property type="match status" value="1"/>
</dbReference>
<evidence type="ECO:0000313" key="1">
    <source>
        <dbReference type="EMBL" id="GEA37952.1"/>
    </source>
</evidence>
<evidence type="ECO:0000313" key="5">
    <source>
        <dbReference type="Proteomes" id="UP000501069"/>
    </source>
</evidence>
<dbReference type="AlphaFoldDB" id="A0A829VVK8"/>
<dbReference type="GeneID" id="57964427"/>
<dbReference type="Proteomes" id="UP000315200">
    <property type="component" value="Unassembled WGS sequence"/>
</dbReference>
<reference evidence="2 6" key="3">
    <citation type="journal article" date="2020" name="Cell Host Microbe">
        <title>Functional and Genomic Variation between Human-Derived Isolates of Lachnospiraceae Reveals Inter- and Intra-Species Diversity.</title>
        <authorList>
            <person name="Sorbara M.T."/>
            <person name="Littmann E.R."/>
            <person name="Fontana E."/>
            <person name="Moody T.U."/>
            <person name="Kohout C.E."/>
            <person name="Gjonbalaj M."/>
            <person name="Eaton V."/>
            <person name="Seok R."/>
            <person name="Leiner I.M."/>
            <person name="Pamer E.G."/>
        </authorList>
    </citation>
    <scope>NUCLEOTIDE SEQUENCE [LARGE SCALE GENOMIC DNA]</scope>
    <source>
        <strain evidence="2 6">MSK.2.26</strain>
    </source>
</reference>
<evidence type="ECO:0000313" key="3">
    <source>
        <dbReference type="EMBL" id="QIX93482.1"/>
    </source>
</evidence>
<reference evidence="2" key="4">
    <citation type="submission" date="2020-02" db="EMBL/GenBank/DDBJ databases">
        <authorList>
            <person name="Littmann E."/>
            <person name="Sorbara M."/>
        </authorList>
    </citation>
    <scope>NUCLEOTIDE SEQUENCE</scope>
    <source>
        <strain evidence="2">MSK.2.26</strain>
    </source>
</reference>
<reference evidence="1 4" key="1">
    <citation type="submission" date="2019-06" db="EMBL/GenBank/DDBJ databases">
        <title>Draft genome sequence of [Clostridium] clostridioforme NBRC 113352.</title>
        <authorList>
            <person name="Miura T."/>
            <person name="Furukawa M."/>
            <person name="Shimamura M."/>
            <person name="Ohyama Y."/>
            <person name="Yamazoe A."/>
            <person name="Kawasaki H."/>
        </authorList>
    </citation>
    <scope>NUCLEOTIDE SEQUENCE [LARGE SCALE GENOMIC DNA]</scope>
    <source>
        <strain evidence="1 4">NBRC 113352</strain>
    </source>
</reference>
<evidence type="ECO:0000313" key="6">
    <source>
        <dbReference type="Proteomes" id="UP000719916"/>
    </source>
</evidence>
<reference evidence="3 5" key="2">
    <citation type="submission" date="2019-11" db="EMBL/GenBank/DDBJ databases">
        <title>FDA dAtabase for Regulatory Grade micrObial Sequences (FDA-ARGOS): Supporting development and validation of Infectious Disease Dx tests.</title>
        <authorList>
            <person name="Turner S."/>
            <person name="Byrd R."/>
            <person name="Tallon L."/>
            <person name="Sadzewicz L."/>
            <person name="Vavikolanu K."/>
            <person name="Mehta A."/>
            <person name="Aluvathingal J."/>
            <person name="Nadendla S."/>
            <person name="Myers T."/>
            <person name="Yan Y."/>
            <person name="Sichtig H."/>
        </authorList>
    </citation>
    <scope>NUCLEOTIDE SEQUENCE [LARGE SCALE GENOMIC DNA]</scope>
    <source>
        <strain evidence="3 5">FDAARGOS_739</strain>
    </source>
</reference>
<sequence>MNAQNNGKTLSCVDCGSLNCKKRSGKYPDFCLTQDVTQKEAAELEKLYMDDNENHRVAIAGAQVESEYSGIYTRVEEIMEFAKQIGARKIGIATCSGLIEESRVFAKILRFNGFDVYGVICKVGSKDKTSIGLEEEYTKTGPVMCNPILQAKKLNEAGTELNVVVGLCVGHDSLFYKYAEALTTTLITKDRVLGHNPAVALYQTASYYKRLLEKPVVEWND</sequence>
<dbReference type="Proteomes" id="UP000501069">
    <property type="component" value="Chromosome"/>
</dbReference>
<dbReference type="Proteomes" id="UP000719916">
    <property type="component" value="Unassembled WGS sequence"/>
</dbReference>
<dbReference type="InterPro" id="IPR014997">
    <property type="entry name" value="DUF1847"/>
</dbReference>
<dbReference type="RefSeq" id="WP_002584164.1">
    <property type="nucleotide sequence ID" value="NZ_AP031445.1"/>
</dbReference>
<evidence type="ECO:0000313" key="4">
    <source>
        <dbReference type="Proteomes" id="UP000315200"/>
    </source>
</evidence>
<accession>A0A829VVK8</accession>
<name>A0A829VVK8_9FIRM</name>
<proteinExistence type="predicted"/>
<gene>
    <name evidence="1" type="ORF">Ccl03g_36650</name>
    <name evidence="3" type="ORF">FOC47_24845</name>
    <name evidence="2" type="ORF">G5B26_21495</name>
</gene>
<dbReference type="EMBL" id="BJLB01000001">
    <property type="protein sequence ID" value="GEA37952.1"/>
    <property type="molecule type" value="Genomic_DNA"/>
</dbReference>
<evidence type="ECO:0000313" key="2">
    <source>
        <dbReference type="EMBL" id="NSJ46089.1"/>
    </source>
</evidence>
<dbReference type="EMBL" id="JAAISW010000053">
    <property type="protein sequence ID" value="NSJ46089.1"/>
    <property type="molecule type" value="Genomic_DNA"/>
</dbReference>
<organism evidence="1 4">
    <name type="scientific">Enterocloster clostridioformis</name>
    <dbReference type="NCBI Taxonomy" id="1531"/>
    <lineage>
        <taxon>Bacteria</taxon>
        <taxon>Bacillati</taxon>
        <taxon>Bacillota</taxon>
        <taxon>Clostridia</taxon>
        <taxon>Lachnospirales</taxon>
        <taxon>Lachnospiraceae</taxon>
        <taxon>Enterocloster</taxon>
    </lineage>
</organism>
<protein>
    <submittedName>
        <fullName evidence="2">DUF1847 domain-containing protein</fullName>
    </submittedName>
</protein>